<evidence type="ECO:0000313" key="2">
    <source>
        <dbReference type="Proteomes" id="UP000005466"/>
    </source>
</evidence>
<evidence type="ECO:0000313" key="1">
    <source>
        <dbReference type="EMBL" id="EGH16401.1"/>
    </source>
</evidence>
<proteinExistence type="predicted"/>
<dbReference type="Proteomes" id="UP000005466">
    <property type="component" value="Unassembled WGS sequence"/>
</dbReference>
<organism evidence="1 2">
    <name type="scientific">Pseudomonas savastanoi pv. glycinea str. race 4</name>
    <dbReference type="NCBI Taxonomy" id="875330"/>
    <lineage>
        <taxon>Bacteria</taxon>
        <taxon>Pseudomonadati</taxon>
        <taxon>Pseudomonadota</taxon>
        <taxon>Gammaproteobacteria</taxon>
        <taxon>Pseudomonadales</taxon>
        <taxon>Pseudomonadaceae</taxon>
        <taxon>Pseudomonas</taxon>
    </lineage>
</organism>
<sequence>MITLEAQLKMQDVLVVLIGMRRKYVRIKVWAGMNFHHL</sequence>
<reference evidence="1 2" key="1">
    <citation type="journal article" date="2011" name="PLoS Pathog.">
        <title>Dynamic evolution of pathogenicity revealed by sequencing and comparative genomics of 19 Pseudomonas syringae isolates.</title>
        <authorList>
            <person name="Baltrus D.A."/>
            <person name="Nishimura M.T."/>
            <person name="Romanchuk A."/>
            <person name="Chang J.H."/>
            <person name="Mukhtar M.S."/>
            <person name="Cherkis K."/>
            <person name="Roach J."/>
            <person name="Grant S.R."/>
            <person name="Jones C.D."/>
            <person name="Dangl J.L."/>
        </authorList>
    </citation>
    <scope>NUCLEOTIDE SEQUENCE [LARGE SCALE GENOMIC DNA]</scope>
    <source>
        <strain evidence="2">race 4</strain>
    </source>
</reference>
<protein>
    <submittedName>
        <fullName evidence="1">Uncharacterized protein</fullName>
    </submittedName>
</protein>
<comment type="caution">
    <text evidence="1">The sequence shown here is derived from an EMBL/GenBank/DDBJ whole genome shotgun (WGS) entry which is preliminary data.</text>
</comment>
<dbReference type="EMBL" id="ADWY01001231">
    <property type="protein sequence ID" value="EGH16401.1"/>
    <property type="molecule type" value="Genomic_DNA"/>
</dbReference>
<gene>
    <name evidence="1" type="ORF">Pgy4_25445</name>
</gene>
<dbReference type="HOGENOM" id="CLU_3331839_0_0_6"/>
<dbReference type="AlphaFoldDB" id="F3CAV9"/>
<dbReference type="BioCyc" id="PSYR875330:G11XH-4867-MONOMER"/>
<name>F3CAV9_PSESG</name>
<accession>F3CAV9</accession>